<evidence type="ECO:0000313" key="3">
    <source>
        <dbReference type="Proteomes" id="UP000029267"/>
    </source>
</evidence>
<reference evidence="2 3" key="1">
    <citation type="journal article" date="2014" name="Genome Announc.">
        <title>Draft Genome Sequence of Geobacillus icigianus Strain G1w1T Isolated from Hot Springs in the Valley of Geysers, Kamchatka (Russian Federation).</title>
        <authorList>
            <person name="Bryanskaya A.V."/>
            <person name="Rozanov A.S."/>
            <person name="Logacheva M.D."/>
            <person name="Kotenko A.V."/>
            <person name="Peltek S.E."/>
        </authorList>
    </citation>
    <scope>NUCLEOTIDE SEQUENCE [LARGE SCALE GENOMIC DNA]</scope>
    <source>
        <strain evidence="2 3">G1w1</strain>
    </source>
</reference>
<evidence type="ECO:0000256" key="1">
    <source>
        <dbReference type="SAM" id="MobiDB-lite"/>
    </source>
</evidence>
<proteinExistence type="predicted"/>
<gene>
    <name evidence="2" type="ORF">EP10_000533</name>
</gene>
<feature type="region of interest" description="Disordered" evidence="1">
    <location>
        <begin position="64"/>
        <end position="112"/>
    </location>
</feature>
<protein>
    <submittedName>
        <fullName evidence="2">Uncharacterized protein</fullName>
    </submittedName>
</protein>
<dbReference type="EMBL" id="JPYA02000001">
    <property type="protein sequence ID" value="MEB3749694.1"/>
    <property type="molecule type" value="Genomic_DNA"/>
</dbReference>
<evidence type="ECO:0000313" key="2">
    <source>
        <dbReference type="EMBL" id="MEB3749694.1"/>
    </source>
</evidence>
<comment type="caution">
    <text evidence="2">The sequence shown here is derived from an EMBL/GenBank/DDBJ whole genome shotgun (WGS) entry which is preliminary data.</text>
</comment>
<sequence length="175" mass="19173">MAGKAEHLLIAGPYRRNLLSSLNTRQTGTSIARAADAVLCEKGDSSFPPLHIVWPKAVILSVSGGESDDQKRRPQSRLEGAGRQPARLWPRRNVHPGSKKQARKRGEKAEHKIKQASRCGSLLFVVIALLSPVFRAAPFAKCRRGGSSRFRLRCQSGRSRQTLFSHPSLGSSPSL</sequence>
<feature type="compositionally biased region" description="Basic residues" evidence="1">
    <location>
        <begin position="89"/>
        <end position="106"/>
    </location>
</feature>
<accession>A0ABU6BCS7</accession>
<keyword evidence="3" id="KW-1185">Reference proteome</keyword>
<name>A0ABU6BCS7_9BACL</name>
<dbReference type="Proteomes" id="UP000029267">
    <property type="component" value="Unassembled WGS sequence"/>
</dbReference>
<organism evidence="2 3">
    <name type="scientific">Geobacillus icigianus</name>
    <dbReference type="NCBI Taxonomy" id="1430331"/>
    <lineage>
        <taxon>Bacteria</taxon>
        <taxon>Bacillati</taxon>
        <taxon>Bacillota</taxon>
        <taxon>Bacilli</taxon>
        <taxon>Bacillales</taxon>
        <taxon>Anoxybacillaceae</taxon>
        <taxon>Geobacillus</taxon>
    </lineage>
</organism>